<reference evidence="5 6" key="2">
    <citation type="journal article" date="2017" name="Genome Announc.">
        <title>Draft Genome Sequences of Four Alkaliphilic Bacteria Belonging to the Anaerobacillus Genus.</title>
        <authorList>
            <person name="Bassil N.M."/>
            <person name="Lloyd J.R."/>
        </authorList>
    </citation>
    <scope>NUCLEOTIDE SEQUENCE [LARGE SCALE GENOMIC DNA]</scope>
    <source>
        <strain evidence="5 6">NB2006</strain>
    </source>
</reference>
<protein>
    <submittedName>
        <fullName evidence="4">Germination protein YpeB</fullName>
    </submittedName>
</protein>
<dbReference type="NCBIfam" id="TIGR02889">
    <property type="entry name" value="spore_YpeB"/>
    <property type="match status" value="1"/>
</dbReference>
<dbReference type="InterPro" id="IPR014239">
    <property type="entry name" value="YpeB_PepSY1-2"/>
</dbReference>
<dbReference type="EMBL" id="LQXD01000202">
    <property type="protein sequence ID" value="OIJ04285.1"/>
    <property type="molecule type" value="Genomic_DNA"/>
</dbReference>
<evidence type="ECO:0000259" key="1">
    <source>
        <dbReference type="Pfam" id="PF03413"/>
    </source>
</evidence>
<dbReference type="KEGG" id="aia:AWH56_025015"/>
<dbReference type="OrthoDB" id="2372097at2"/>
<feature type="domain" description="Sporulation protein YpeB N-terminal" evidence="3">
    <location>
        <begin position="27"/>
        <end position="162"/>
    </location>
</feature>
<evidence type="ECO:0000313" key="4">
    <source>
        <dbReference type="EMBL" id="OIJ04285.1"/>
    </source>
</evidence>
<reference evidence="4 6" key="1">
    <citation type="submission" date="2016-10" db="EMBL/GenBank/DDBJ databases">
        <title>Draft genome sequences of four alkaliphilic bacteria belonging to the Anaerobacillus genus.</title>
        <authorList>
            <person name="Bassil N.M."/>
            <person name="Lloyd J.R."/>
        </authorList>
    </citation>
    <scope>NUCLEOTIDE SEQUENCE [LARGE SCALE GENOMIC DNA]</scope>
    <source>
        <strain evidence="4 6">NB2006</strain>
    </source>
</reference>
<evidence type="ECO:0000313" key="5">
    <source>
        <dbReference type="EMBL" id="QOY35873.1"/>
    </source>
</evidence>
<reference evidence="5 6" key="3">
    <citation type="journal article" date="2019" name="Int. J. Syst. Evol. Microbiol.">
        <title>Anaerobacillus isosaccharinicus sp. nov., an alkaliphilic bacterium which degrades isosaccharinic acid.</title>
        <authorList>
            <person name="Bassil N.M."/>
            <person name="Lloyd J.R."/>
        </authorList>
    </citation>
    <scope>NUCLEOTIDE SEQUENCE [LARGE SCALE GENOMIC DNA]</scope>
    <source>
        <strain evidence="5 6">NB2006</strain>
    </source>
</reference>
<evidence type="ECO:0000313" key="6">
    <source>
        <dbReference type="Proteomes" id="UP000180175"/>
    </source>
</evidence>
<dbReference type="Pfam" id="PF14620">
    <property type="entry name" value="YPEB_PepSY1-2"/>
    <property type="match status" value="1"/>
</dbReference>
<proteinExistence type="predicted"/>
<name>A0A1S2KY54_9BACI</name>
<gene>
    <name evidence="5" type="primary">ypeB</name>
    <name evidence="5" type="ORF">AWH56_025015</name>
    <name evidence="4" type="ORF">AWH56_23860</name>
</gene>
<dbReference type="EMBL" id="CP063356">
    <property type="protein sequence ID" value="QOY35873.1"/>
    <property type="molecule type" value="Genomic_DNA"/>
</dbReference>
<dbReference type="InterPro" id="IPR025711">
    <property type="entry name" value="PepSY"/>
</dbReference>
<dbReference type="InterPro" id="IPR048402">
    <property type="entry name" value="YpeB_N"/>
</dbReference>
<keyword evidence="6" id="KW-1185">Reference proteome</keyword>
<accession>A0A1S2KY54</accession>
<feature type="domain" description="PepSY" evidence="1">
    <location>
        <begin position="376"/>
        <end position="435"/>
    </location>
</feature>
<reference evidence="5" key="4">
    <citation type="submission" date="2020-10" db="EMBL/GenBank/DDBJ databases">
        <authorList>
            <person name="Bassil N.M."/>
            <person name="Lloyd J.R."/>
        </authorList>
    </citation>
    <scope>NUCLEOTIDE SEQUENCE</scope>
    <source>
        <strain evidence="5">NB2006</strain>
    </source>
</reference>
<evidence type="ECO:0000259" key="3">
    <source>
        <dbReference type="Pfam" id="PF20769"/>
    </source>
</evidence>
<dbReference type="GO" id="GO:0009847">
    <property type="term" value="P:spore germination"/>
    <property type="evidence" value="ECO:0007669"/>
    <property type="project" value="InterPro"/>
</dbReference>
<organism evidence="4 6">
    <name type="scientific">Anaerobacillus isosaccharinicus</name>
    <dbReference type="NCBI Taxonomy" id="1532552"/>
    <lineage>
        <taxon>Bacteria</taxon>
        <taxon>Bacillati</taxon>
        <taxon>Bacillota</taxon>
        <taxon>Bacilli</taxon>
        <taxon>Bacillales</taxon>
        <taxon>Bacillaceae</taxon>
        <taxon>Anaerobacillus</taxon>
    </lineage>
</organism>
<feature type="domain" description="Sporulation protein YpeB PepSY1 and PepSY2" evidence="2">
    <location>
        <begin position="180"/>
        <end position="372"/>
    </location>
</feature>
<sequence>MVRTILLAILGVAVVSTAFWGYQEHQEKNSILIKAENNYQRAFHDLTYNLDQLHDEIGATLAMNTKNQLSPSLADVWRLTSMAQLNLGQLPLTLMPFSKTEEYLFKVGNFSYRNAIRDLENEPLSESEYETLQSLYEQSGEIQREMRKVQSMVLDENLRWMDVELALASEDEPLNNAVVNGFHIVNEKVGGFSEVEWGADMPQLQTNDEALSESLNGDEITAEEAKEIALKFCELENVEAEVEETGDGLAYDAYTVMINDPEHEANIFMDISKKGGHPIWLLQDRQIGEVSISLNEASDRAKELLEKNDINDMQLVDSKQYNAVGVFNFAYLKDNVRVYPDTIIIEVSLQDGEIIGYEASAYLTNHRDREVPEPAITKEEAIESLNPSLEVMEHHVAVIKNDLGEEVLTYEFFGVINNDTYRIFINAENGHEERVEKLDNAEPVYRSA</sequence>
<dbReference type="RefSeq" id="WP_071319420.1">
    <property type="nucleotide sequence ID" value="NZ_CP063356.2"/>
</dbReference>
<dbReference type="Proteomes" id="UP000180175">
    <property type="component" value="Chromosome"/>
</dbReference>
<dbReference type="AlphaFoldDB" id="A0A1S2KY54"/>
<dbReference type="Pfam" id="PF03413">
    <property type="entry name" value="PepSY"/>
    <property type="match status" value="1"/>
</dbReference>
<evidence type="ECO:0000259" key="2">
    <source>
        <dbReference type="Pfam" id="PF14620"/>
    </source>
</evidence>
<dbReference type="Pfam" id="PF20769">
    <property type="entry name" value="YPEB_N"/>
    <property type="match status" value="1"/>
</dbReference>